<keyword evidence="7 8" id="KW-0067">ATP-binding</keyword>
<dbReference type="InterPro" id="IPR036974">
    <property type="entry name" value="PUA_sf"/>
</dbReference>
<dbReference type="FunFam" id="2.30.130.10:FF:000007">
    <property type="entry name" value="Glutamate 5-kinase"/>
    <property type="match status" value="1"/>
</dbReference>
<dbReference type="GO" id="GO:0004349">
    <property type="term" value="F:glutamate 5-kinase activity"/>
    <property type="evidence" value="ECO:0007669"/>
    <property type="project" value="UniProtKB-UniRule"/>
</dbReference>
<comment type="pathway">
    <text evidence="8">Amino-acid biosynthesis; L-proline biosynthesis; L-glutamate 5-semialdehyde from L-glutamate: step 1/2.</text>
</comment>
<dbReference type="CDD" id="cd04242">
    <property type="entry name" value="AAK_G5K_ProB"/>
    <property type="match status" value="1"/>
</dbReference>
<comment type="similarity">
    <text evidence="8">Belongs to the glutamate 5-kinase family.</text>
</comment>
<dbReference type="GO" id="GO:0003723">
    <property type="term" value="F:RNA binding"/>
    <property type="evidence" value="ECO:0007669"/>
    <property type="project" value="InterPro"/>
</dbReference>
<feature type="binding site" evidence="8">
    <location>
        <position position="19"/>
    </location>
    <ligand>
        <name>ATP</name>
        <dbReference type="ChEBI" id="CHEBI:30616"/>
    </ligand>
</feature>
<dbReference type="PANTHER" id="PTHR43654">
    <property type="entry name" value="GLUTAMATE 5-KINASE"/>
    <property type="match status" value="1"/>
</dbReference>
<dbReference type="Pfam" id="PF01472">
    <property type="entry name" value="PUA"/>
    <property type="match status" value="1"/>
</dbReference>
<evidence type="ECO:0000256" key="3">
    <source>
        <dbReference type="ARBA" id="ARBA00022650"/>
    </source>
</evidence>
<feature type="binding site" evidence="8">
    <location>
        <position position="60"/>
    </location>
    <ligand>
        <name>substrate</name>
    </ligand>
</feature>
<dbReference type="Gene3D" id="3.40.1160.10">
    <property type="entry name" value="Acetylglutamate kinase-like"/>
    <property type="match status" value="2"/>
</dbReference>
<dbReference type="SUPFAM" id="SSF88697">
    <property type="entry name" value="PUA domain-like"/>
    <property type="match status" value="1"/>
</dbReference>
<accession>A0A1U9KLZ2</accession>
<dbReference type="PROSITE" id="PS50890">
    <property type="entry name" value="PUA"/>
    <property type="match status" value="1"/>
</dbReference>
<keyword evidence="1 8" id="KW-0963">Cytoplasm</keyword>
<organism evidence="10 11">
    <name type="scientific">Neoasaia chiangmaiensis</name>
    <dbReference type="NCBI Taxonomy" id="320497"/>
    <lineage>
        <taxon>Bacteria</taxon>
        <taxon>Pseudomonadati</taxon>
        <taxon>Pseudomonadota</taxon>
        <taxon>Alphaproteobacteria</taxon>
        <taxon>Acetobacterales</taxon>
        <taxon>Acetobacteraceae</taxon>
        <taxon>Neoasaia</taxon>
    </lineage>
</organism>
<dbReference type="SUPFAM" id="SSF53633">
    <property type="entry name" value="Carbamate kinase-like"/>
    <property type="match status" value="1"/>
</dbReference>
<dbReference type="InterPro" id="IPR005715">
    <property type="entry name" value="Glu_5kinase/COase_Synthase"/>
</dbReference>
<dbReference type="InterPro" id="IPR036393">
    <property type="entry name" value="AceGlu_kinase-like_sf"/>
</dbReference>
<protein>
    <recommendedName>
        <fullName evidence="8">Glutamate 5-kinase</fullName>
        <ecNumber evidence="8">2.7.2.11</ecNumber>
    </recommendedName>
    <alternativeName>
        <fullName evidence="8">Gamma-glutamyl kinase</fullName>
        <shortName evidence="8">GK</shortName>
    </alternativeName>
</protein>
<dbReference type="EMBL" id="CP014691">
    <property type="protein sequence ID" value="AQS86817.1"/>
    <property type="molecule type" value="Genomic_DNA"/>
</dbReference>
<name>A0A1U9KLZ2_9PROT</name>
<evidence type="ECO:0000259" key="9">
    <source>
        <dbReference type="SMART" id="SM00359"/>
    </source>
</evidence>
<dbReference type="Proteomes" id="UP000188604">
    <property type="component" value="Chromosome"/>
</dbReference>
<dbReference type="PANTHER" id="PTHR43654:SF1">
    <property type="entry name" value="ISOPENTENYL PHOSPHATE KINASE"/>
    <property type="match status" value="1"/>
</dbReference>
<dbReference type="InterPro" id="IPR015947">
    <property type="entry name" value="PUA-like_sf"/>
</dbReference>
<evidence type="ECO:0000256" key="1">
    <source>
        <dbReference type="ARBA" id="ARBA00022490"/>
    </source>
</evidence>
<keyword evidence="2 8" id="KW-0028">Amino-acid biosynthesis</keyword>
<evidence type="ECO:0000256" key="2">
    <source>
        <dbReference type="ARBA" id="ARBA00022605"/>
    </source>
</evidence>
<dbReference type="EC" id="2.7.2.11" evidence="8"/>
<proteinExistence type="inferred from homology"/>
<reference evidence="10 11" key="1">
    <citation type="submission" date="2016-03" db="EMBL/GenBank/DDBJ databases">
        <title>Acetic acid bacteria sequencing.</title>
        <authorList>
            <person name="Brandt J."/>
            <person name="Jakob F."/>
            <person name="Vogel R.F."/>
        </authorList>
    </citation>
    <scope>NUCLEOTIDE SEQUENCE [LARGE SCALE GENOMIC DNA]</scope>
    <source>
        <strain evidence="10 11">NBRC 101099</strain>
    </source>
</reference>
<dbReference type="Pfam" id="PF00696">
    <property type="entry name" value="AA_kinase"/>
    <property type="match status" value="1"/>
</dbReference>
<sequence>MMTTSAAERFRVAQRVVIKIGSALLVDAERAALRENWLAGVCADIARLRAEGKEVVVVSSGAIALARVQLGLAARKLRLAEKQAAASVGQIGLAQAWSTALAQEGMTAAQLLLTPDDTESRARHLNARGTLFALLKMGCVPVINENDAIATAEIRFGDNDRLAARVAQMIGADLLVLLSDIDGLYTADPRIDPSARHLPFIERLTDDVLAMGGAPPPGYSSGGMYTKLLAARIANGAGASMVIAAGLSERPLSRLIDGGRCTWFQAMTDAGSARKRWIGGSLNVGGRLVVDGGAAAALMQGGSLLPAGILSVEGDFTQGDLVSIVDQDGLEIARGLIQYDSQEAGLLVGRRSEDIETVLGYRGRHSLVHRDDLVLTFRQ</sequence>
<evidence type="ECO:0000313" key="11">
    <source>
        <dbReference type="Proteomes" id="UP000188604"/>
    </source>
</evidence>
<evidence type="ECO:0000313" key="10">
    <source>
        <dbReference type="EMBL" id="AQS86817.1"/>
    </source>
</evidence>
<dbReference type="InterPro" id="IPR001057">
    <property type="entry name" value="Glu/AcGlu_kinase"/>
</dbReference>
<feature type="binding site" evidence="8">
    <location>
        <begin position="221"/>
        <end position="227"/>
    </location>
    <ligand>
        <name>ATP</name>
        <dbReference type="ChEBI" id="CHEBI:30616"/>
    </ligand>
</feature>
<keyword evidence="5 8" id="KW-0547">Nucleotide-binding</keyword>
<feature type="binding site" evidence="8">
    <location>
        <position position="159"/>
    </location>
    <ligand>
        <name>substrate</name>
    </ligand>
</feature>
<feature type="domain" description="PUA" evidence="9">
    <location>
        <begin position="286"/>
        <end position="368"/>
    </location>
</feature>
<dbReference type="FunFam" id="3.40.1160.10:FF:000018">
    <property type="entry name" value="Glutamate 5-kinase"/>
    <property type="match status" value="1"/>
</dbReference>
<evidence type="ECO:0000256" key="6">
    <source>
        <dbReference type="ARBA" id="ARBA00022777"/>
    </source>
</evidence>
<dbReference type="InterPro" id="IPR001048">
    <property type="entry name" value="Asp/Glu/Uridylate_kinase"/>
</dbReference>
<dbReference type="SMART" id="SM00359">
    <property type="entry name" value="PUA"/>
    <property type="match status" value="1"/>
</dbReference>
<feature type="binding site" evidence="8">
    <location>
        <begin position="179"/>
        <end position="180"/>
    </location>
    <ligand>
        <name>ATP</name>
        <dbReference type="ChEBI" id="CHEBI:30616"/>
    </ligand>
</feature>
<dbReference type="InterPro" id="IPR041739">
    <property type="entry name" value="G5K_ProB"/>
</dbReference>
<evidence type="ECO:0000256" key="8">
    <source>
        <dbReference type="HAMAP-Rule" id="MF_00456"/>
    </source>
</evidence>
<evidence type="ECO:0000256" key="7">
    <source>
        <dbReference type="ARBA" id="ARBA00022840"/>
    </source>
</evidence>
<comment type="function">
    <text evidence="8">Catalyzes the transfer of a phosphate group to glutamate to form L-glutamate 5-phosphate.</text>
</comment>
<keyword evidence="4 8" id="KW-0808">Transferase</keyword>
<keyword evidence="6 8" id="KW-0418">Kinase</keyword>
<dbReference type="HAMAP" id="MF_00456">
    <property type="entry name" value="ProB"/>
    <property type="match status" value="1"/>
</dbReference>
<dbReference type="GO" id="GO:0005524">
    <property type="term" value="F:ATP binding"/>
    <property type="evidence" value="ECO:0007669"/>
    <property type="project" value="UniProtKB-KW"/>
</dbReference>
<dbReference type="CDD" id="cd21157">
    <property type="entry name" value="PUA_G5K"/>
    <property type="match status" value="1"/>
</dbReference>
<gene>
    <name evidence="8" type="primary">proB</name>
    <name evidence="10" type="ORF">A0U93_01345</name>
</gene>
<dbReference type="PRINTS" id="PR00474">
    <property type="entry name" value="GLU5KINASE"/>
</dbReference>
<dbReference type="NCBIfam" id="TIGR01027">
    <property type="entry name" value="proB"/>
    <property type="match status" value="1"/>
</dbReference>
<dbReference type="STRING" id="320497.A0U93_01345"/>
<evidence type="ECO:0000256" key="4">
    <source>
        <dbReference type="ARBA" id="ARBA00022679"/>
    </source>
</evidence>
<dbReference type="GO" id="GO:0055129">
    <property type="term" value="P:L-proline biosynthetic process"/>
    <property type="evidence" value="ECO:0007669"/>
    <property type="project" value="UniProtKB-UniRule"/>
</dbReference>
<keyword evidence="11" id="KW-1185">Reference proteome</keyword>
<dbReference type="InterPro" id="IPR011529">
    <property type="entry name" value="Glu_5kinase"/>
</dbReference>
<feature type="binding site" evidence="8">
    <location>
        <position position="147"/>
    </location>
    <ligand>
        <name>substrate</name>
    </ligand>
</feature>
<dbReference type="PIRSF" id="PIRSF000729">
    <property type="entry name" value="GK"/>
    <property type="match status" value="1"/>
</dbReference>
<evidence type="ECO:0000256" key="5">
    <source>
        <dbReference type="ARBA" id="ARBA00022741"/>
    </source>
</evidence>
<dbReference type="KEGG" id="nch:A0U93_01345"/>
<dbReference type="Gene3D" id="2.30.130.10">
    <property type="entry name" value="PUA domain"/>
    <property type="match status" value="1"/>
</dbReference>
<dbReference type="InterPro" id="IPR002478">
    <property type="entry name" value="PUA"/>
</dbReference>
<comment type="subcellular location">
    <subcellularLocation>
        <location evidence="8">Cytoplasm</location>
    </subcellularLocation>
</comment>
<keyword evidence="3 8" id="KW-0641">Proline biosynthesis</keyword>
<dbReference type="AlphaFoldDB" id="A0A1U9KLZ2"/>
<dbReference type="GO" id="GO:0005829">
    <property type="term" value="C:cytosol"/>
    <property type="evidence" value="ECO:0007669"/>
    <property type="project" value="TreeGrafter"/>
</dbReference>
<comment type="catalytic activity">
    <reaction evidence="8">
        <text>L-glutamate + ATP = L-glutamyl 5-phosphate + ADP</text>
        <dbReference type="Rhea" id="RHEA:14877"/>
        <dbReference type="ChEBI" id="CHEBI:29985"/>
        <dbReference type="ChEBI" id="CHEBI:30616"/>
        <dbReference type="ChEBI" id="CHEBI:58274"/>
        <dbReference type="ChEBI" id="CHEBI:456216"/>
        <dbReference type="EC" id="2.7.2.11"/>
    </reaction>
</comment>
<dbReference type="UniPathway" id="UPA00098">
    <property type="reaction ID" value="UER00359"/>
</dbReference>